<evidence type="ECO:0000256" key="1">
    <source>
        <dbReference type="SAM" id="MobiDB-lite"/>
    </source>
</evidence>
<feature type="region of interest" description="Disordered" evidence="1">
    <location>
        <begin position="87"/>
        <end position="121"/>
    </location>
</feature>
<dbReference type="AlphaFoldDB" id="A0A9W7B0B4"/>
<feature type="region of interest" description="Disordered" evidence="1">
    <location>
        <begin position="979"/>
        <end position="1006"/>
    </location>
</feature>
<proteinExistence type="predicted"/>
<sequence>MESLLLASLERSGQSPSPDPPGRKPSKAIFVDNLKPHKTPPKLGSAQQAELEEKEVRPISPVDFMDPNIKRKMSVTMQPFDVDALHGTSSQEGEEKKEDKKKGAQQIQLPPPTTTFSPYDNIKGYNPSSSEISGEIMGRRHHLASFADNNSAEQILVESQLARKSSTLLEDSVSDMYQEVVGLPYFENLQKKKIPMSPSKRYTVVAGQSSFSPTKKEEVKVTRGVSLMQSVEKIRRGEKDVKGWVELGMKMIDKKWVKNPKKVDFLAAAMILQKAASAPTTSLTRSAVDGKSSKFWVVLATAHFHVWLKDGILAQEDRLKKAKVACEKAFEFQDNLGNQQVWEMLISILLYSGELSIAQKSLEKMMERFPNHPKLSGIVVFHAMASFGLNNFVDSAEFLKETLLSPPRPYTKIDISMLLARVYDKNSEEDANEDEGVSLVQNETNDLNMAQQAKKQYEETFEMTLKKGLVEEDDSSLASWINNPNTWRRLAEKCTASGHFVFAVDCYQQALERGREAKHDATLWFALAKALFRSGNSDDAMIAAKQANDLDEYNRQISIAVRSWKEKTIVKQKFENAPAIPFEKVLEKVERHIVKIKQKEEKKQAADDVEKNDGEKEKEKVEEKVEEKAPIEPKSSLSDLLTAAADEEEEKDKEEEKEGGVTLPPLSSPNVPRQQPEAEEEEGENQEQEEGEDNFDVMAIKPLSAETDRLGSPSQTLFFDDNDSLASKNYFVGGGGNSLSGYSSAYSRGGSAGGRRRKNTERIKDNISAQMASSLLRRKRERKEKKTLMEAAKLEEAAEEERRWKSVEVEEQKALPLWKQKHKEMEMKKDAANAKWKKSSKVISVTQAFRQAEDRKFHPSFNSATSQIYRKHSVERYKKLGYPSNTARKYQNHWAKKVTKLMESMLNEQELRKCIFDVRTHYPNISNTSAFVALAGAEGSVEEACAKLSDDAFVMESKLIGRVIAVDKYVDLGKVEERAGKEGEGELEGDSLAAAGGGGGGSSIAELENSMMGSLDGMSMQSSITNQPELSSIFTPPMNQRANLLAGLVGGKRTAESQLSYMQALSSPDAKSNRKSSIDFMVENFATERKNSPAVSIKIGSIIRDQGGARSGPKKGKMFRNRLLGKSSSLGSIGSSVGGVEGEIFFSPINIKSGRGGGGGGHEELK</sequence>
<feature type="compositionally biased region" description="Acidic residues" evidence="1">
    <location>
        <begin position="677"/>
        <end position="695"/>
    </location>
</feature>
<protein>
    <submittedName>
        <fullName evidence="2">Uncharacterized protein</fullName>
    </submittedName>
</protein>
<evidence type="ECO:0000313" key="3">
    <source>
        <dbReference type="Proteomes" id="UP001162640"/>
    </source>
</evidence>
<feature type="compositionally biased region" description="Low complexity" evidence="1">
    <location>
        <begin position="635"/>
        <end position="644"/>
    </location>
</feature>
<dbReference type="EMBL" id="BLQM01000236">
    <property type="protein sequence ID" value="GMH77664.1"/>
    <property type="molecule type" value="Genomic_DNA"/>
</dbReference>
<feature type="compositionally biased region" description="Basic and acidic residues" evidence="1">
    <location>
        <begin position="599"/>
        <end position="631"/>
    </location>
</feature>
<gene>
    <name evidence="2" type="ORF">TL16_g07490</name>
</gene>
<feature type="region of interest" description="Disordered" evidence="1">
    <location>
        <begin position="599"/>
        <end position="715"/>
    </location>
</feature>
<reference evidence="3" key="1">
    <citation type="journal article" date="2023" name="Commun. Biol.">
        <title>Genome analysis of Parmales, the sister group of diatoms, reveals the evolutionary specialization of diatoms from phago-mixotrophs to photoautotrophs.</title>
        <authorList>
            <person name="Ban H."/>
            <person name="Sato S."/>
            <person name="Yoshikawa S."/>
            <person name="Yamada K."/>
            <person name="Nakamura Y."/>
            <person name="Ichinomiya M."/>
            <person name="Sato N."/>
            <person name="Blanc-Mathieu R."/>
            <person name="Endo H."/>
            <person name="Kuwata A."/>
            <person name="Ogata H."/>
        </authorList>
    </citation>
    <scope>NUCLEOTIDE SEQUENCE [LARGE SCALE GENOMIC DNA]</scope>
</reference>
<name>A0A9W7B0B4_9STRA</name>
<comment type="caution">
    <text evidence="2">The sequence shown here is derived from an EMBL/GenBank/DDBJ whole genome shotgun (WGS) entry which is preliminary data.</text>
</comment>
<dbReference type="Gene3D" id="1.25.40.10">
    <property type="entry name" value="Tetratricopeptide repeat domain"/>
    <property type="match status" value="1"/>
</dbReference>
<dbReference type="InterPro" id="IPR019734">
    <property type="entry name" value="TPR_rpt"/>
</dbReference>
<dbReference type="InterPro" id="IPR011990">
    <property type="entry name" value="TPR-like_helical_dom_sf"/>
</dbReference>
<organism evidence="2 3">
    <name type="scientific">Triparma laevis f. inornata</name>
    <dbReference type="NCBI Taxonomy" id="1714386"/>
    <lineage>
        <taxon>Eukaryota</taxon>
        <taxon>Sar</taxon>
        <taxon>Stramenopiles</taxon>
        <taxon>Ochrophyta</taxon>
        <taxon>Bolidophyceae</taxon>
        <taxon>Parmales</taxon>
        <taxon>Triparmaceae</taxon>
        <taxon>Triparma</taxon>
    </lineage>
</organism>
<evidence type="ECO:0000313" key="2">
    <source>
        <dbReference type="EMBL" id="GMH77664.1"/>
    </source>
</evidence>
<dbReference type="Proteomes" id="UP001162640">
    <property type="component" value="Unassembled WGS sequence"/>
</dbReference>
<feature type="region of interest" description="Disordered" evidence="1">
    <location>
        <begin position="1"/>
        <end position="65"/>
    </location>
</feature>
<dbReference type="SUPFAM" id="SSF48452">
    <property type="entry name" value="TPR-like"/>
    <property type="match status" value="1"/>
</dbReference>
<feature type="compositionally biased region" description="Basic and acidic residues" evidence="1">
    <location>
        <begin position="93"/>
        <end position="102"/>
    </location>
</feature>
<dbReference type="SMART" id="SM00028">
    <property type="entry name" value="TPR"/>
    <property type="match status" value="2"/>
</dbReference>
<accession>A0A9W7B0B4</accession>